<protein>
    <recommendedName>
        <fullName evidence="3">Integrase catalytic domain-containing protein</fullName>
    </recommendedName>
</protein>
<evidence type="ECO:0008006" key="3">
    <source>
        <dbReference type="Google" id="ProtNLM"/>
    </source>
</evidence>
<evidence type="ECO:0000313" key="1">
    <source>
        <dbReference type="EMBL" id="CDW60558.1"/>
    </source>
</evidence>
<dbReference type="AlphaFoldDB" id="A0A077ZLE0"/>
<reference evidence="1" key="2">
    <citation type="submission" date="2014-03" db="EMBL/GenBank/DDBJ databases">
        <title>The whipworm genome and dual-species transcriptomics of an intimate host-pathogen interaction.</title>
        <authorList>
            <person name="Foth B.J."/>
            <person name="Tsai I.J."/>
            <person name="Reid A.J."/>
            <person name="Bancroft A.J."/>
            <person name="Nichol S."/>
            <person name="Tracey A."/>
            <person name="Holroyd N."/>
            <person name="Cotton J.A."/>
            <person name="Stanley E.J."/>
            <person name="Zarowiecki M."/>
            <person name="Liu J.Z."/>
            <person name="Huckvale T."/>
            <person name="Cooper P.J."/>
            <person name="Grencis R.K."/>
            <person name="Berriman M."/>
        </authorList>
    </citation>
    <scope>NUCLEOTIDE SEQUENCE [LARGE SCALE GENOMIC DNA]</scope>
</reference>
<proteinExistence type="predicted"/>
<dbReference type="OrthoDB" id="5851910at2759"/>
<sequence>MADTGEIMVAYPCGLSQTNGSHALENLRKLFGQFGLPEMLVSDNGAQFTSAEFTEFCMKKRR</sequence>
<dbReference type="InterPro" id="IPR012337">
    <property type="entry name" value="RNaseH-like_sf"/>
</dbReference>
<dbReference type="Proteomes" id="UP000030665">
    <property type="component" value="Unassembled WGS sequence"/>
</dbReference>
<accession>A0A077ZLE0</accession>
<dbReference type="Gene3D" id="3.30.420.10">
    <property type="entry name" value="Ribonuclease H-like superfamily/Ribonuclease H"/>
    <property type="match status" value="1"/>
</dbReference>
<reference evidence="1" key="1">
    <citation type="submission" date="2014-01" db="EMBL/GenBank/DDBJ databases">
        <authorList>
            <person name="Aslett M."/>
        </authorList>
    </citation>
    <scope>NUCLEOTIDE SEQUENCE</scope>
</reference>
<name>A0A077ZLE0_TRITR</name>
<dbReference type="STRING" id="36087.A0A077ZLE0"/>
<organism evidence="1 2">
    <name type="scientific">Trichuris trichiura</name>
    <name type="common">Whipworm</name>
    <name type="synonym">Trichocephalus trichiurus</name>
    <dbReference type="NCBI Taxonomy" id="36087"/>
    <lineage>
        <taxon>Eukaryota</taxon>
        <taxon>Metazoa</taxon>
        <taxon>Ecdysozoa</taxon>
        <taxon>Nematoda</taxon>
        <taxon>Enoplea</taxon>
        <taxon>Dorylaimia</taxon>
        <taxon>Trichinellida</taxon>
        <taxon>Trichuridae</taxon>
        <taxon>Trichuris</taxon>
    </lineage>
</organism>
<dbReference type="SUPFAM" id="SSF53098">
    <property type="entry name" value="Ribonuclease H-like"/>
    <property type="match status" value="1"/>
</dbReference>
<keyword evidence="2" id="KW-1185">Reference proteome</keyword>
<dbReference type="GO" id="GO:0003676">
    <property type="term" value="F:nucleic acid binding"/>
    <property type="evidence" value="ECO:0007669"/>
    <property type="project" value="InterPro"/>
</dbReference>
<gene>
    <name evidence="1" type="ORF">TTRE_0000894601</name>
</gene>
<dbReference type="InterPro" id="IPR036397">
    <property type="entry name" value="RNaseH_sf"/>
</dbReference>
<evidence type="ECO:0000313" key="2">
    <source>
        <dbReference type="Proteomes" id="UP000030665"/>
    </source>
</evidence>
<dbReference type="EMBL" id="HG807191">
    <property type="protein sequence ID" value="CDW60558.1"/>
    <property type="molecule type" value="Genomic_DNA"/>
</dbReference>